<keyword evidence="1" id="KW-0472">Membrane</keyword>
<dbReference type="SUPFAM" id="SSF48317">
    <property type="entry name" value="Acid phosphatase/Vanadium-dependent haloperoxidase"/>
    <property type="match status" value="1"/>
</dbReference>
<reference evidence="3" key="1">
    <citation type="submission" date="2020-10" db="EMBL/GenBank/DDBJ databases">
        <title>Sequencing the genomes of 1000 actinobacteria strains.</title>
        <authorList>
            <person name="Klenk H.-P."/>
        </authorList>
    </citation>
    <scope>NUCLEOTIDE SEQUENCE</scope>
    <source>
        <strain evidence="3">DSM 45354</strain>
    </source>
</reference>
<dbReference type="SMART" id="SM00014">
    <property type="entry name" value="acidPPc"/>
    <property type="match status" value="1"/>
</dbReference>
<proteinExistence type="predicted"/>
<sequence>MGVSEWLDEGLLRFVDAHRTSWATGGANALMGIGTSAVALAVLALLAIGVVVARREYRPAVAVPVAVIASTVVAAGVKQVIDRARPPTDLALVHLGGAAMPSTYAAATAAAAAAVVVATTSVTPRWRLLGGVVVAAGTVLIGCCLVYLGVHWPTDVLAGWVLGTAVGSGAGLLSQSLMQPSRRSG</sequence>
<accession>A0A927MY82</accession>
<feature type="transmembrane region" description="Helical" evidence="1">
    <location>
        <begin position="60"/>
        <end position="81"/>
    </location>
</feature>
<keyword evidence="3" id="KW-0378">Hydrolase</keyword>
<comment type="caution">
    <text evidence="3">The sequence shown here is derived from an EMBL/GenBank/DDBJ whole genome shotgun (WGS) entry which is preliminary data.</text>
</comment>
<dbReference type="InterPro" id="IPR036938">
    <property type="entry name" value="PAP2/HPO_sf"/>
</dbReference>
<dbReference type="Pfam" id="PF01569">
    <property type="entry name" value="PAP2"/>
    <property type="match status" value="1"/>
</dbReference>
<organism evidence="3 4">
    <name type="scientific">Actinopolymorpha pittospori</name>
    <dbReference type="NCBI Taxonomy" id="648752"/>
    <lineage>
        <taxon>Bacteria</taxon>
        <taxon>Bacillati</taxon>
        <taxon>Actinomycetota</taxon>
        <taxon>Actinomycetes</taxon>
        <taxon>Propionibacteriales</taxon>
        <taxon>Actinopolymorphaceae</taxon>
        <taxon>Actinopolymorpha</taxon>
    </lineage>
</organism>
<keyword evidence="1" id="KW-1133">Transmembrane helix</keyword>
<feature type="transmembrane region" description="Helical" evidence="1">
    <location>
        <begin position="29"/>
        <end position="53"/>
    </location>
</feature>
<dbReference type="Proteomes" id="UP000638648">
    <property type="component" value="Unassembled WGS sequence"/>
</dbReference>
<feature type="transmembrane region" description="Helical" evidence="1">
    <location>
        <begin position="101"/>
        <end position="121"/>
    </location>
</feature>
<dbReference type="RefSeq" id="WP_192749835.1">
    <property type="nucleotide sequence ID" value="NZ_BAABJL010000006.1"/>
</dbReference>
<feature type="transmembrane region" description="Helical" evidence="1">
    <location>
        <begin position="128"/>
        <end position="150"/>
    </location>
</feature>
<evidence type="ECO:0000313" key="3">
    <source>
        <dbReference type="EMBL" id="MBE1605502.1"/>
    </source>
</evidence>
<dbReference type="InterPro" id="IPR000326">
    <property type="entry name" value="PAP2/HPO"/>
</dbReference>
<evidence type="ECO:0000313" key="4">
    <source>
        <dbReference type="Proteomes" id="UP000638648"/>
    </source>
</evidence>
<name>A0A927MY82_9ACTN</name>
<gene>
    <name evidence="3" type="ORF">HEB94_002350</name>
</gene>
<dbReference type="PANTHER" id="PTHR14969">
    <property type="entry name" value="SPHINGOSINE-1-PHOSPHATE PHOSPHOHYDROLASE"/>
    <property type="match status" value="1"/>
</dbReference>
<evidence type="ECO:0000256" key="1">
    <source>
        <dbReference type="SAM" id="Phobius"/>
    </source>
</evidence>
<dbReference type="EC" id="3.6.1.27" evidence="3"/>
<feature type="transmembrane region" description="Helical" evidence="1">
    <location>
        <begin position="156"/>
        <end position="174"/>
    </location>
</feature>
<dbReference type="EMBL" id="JADBEM010000001">
    <property type="protein sequence ID" value="MBE1605502.1"/>
    <property type="molecule type" value="Genomic_DNA"/>
</dbReference>
<dbReference type="AlphaFoldDB" id="A0A927MY82"/>
<feature type="domain" description="Phosphatidic acid phosphatase type 2/haloperoxidase" evidence="2">
    <location>
        <begin position="57"/>
        <end position="171"/>
    </location>
</feature>
<dbReference type="GO" id="GO:0050380">
    <property type="term" value="F:undecaprenyl-diphosphatase activity"/>
    <property type="evidence" value="ECO:0007669"/>
    <property type="project" value="UniProtKB-EC"/>
</dbReference>
<keyword evidence="4" id="KW-1185">Reference proteome</keyword>
<protein>
    <submittedName>
        <fullName evidence="3">Undecaprenyl-diphosphatase</fullName>
        <ecNumber evidence="3">3.6.1.27</ecNumber>
    </submittedName>
</protein>
<keyword evidence="1" id="KW-0812">Transmembrane</keyword>
<dbReference type="PANTHER" id="PTHR14969:SF13">
    <property type="entry name" value="AT30094P"/>
    <property type="match status" value="1"/>
</dbReference>
<dbReference type="Gene3D" id="1.20.144.10">
    <property type="entry name" value="Phosphatidic acid phosphatase type 2/haloperoxidase"/>
    <property type="match status" value="1"/>
</dbReference>
<evidence type="ECO:0000259" key="2">
    <source>
        <dbReference type="SMART" id="SM00014"/>
    </source>
</evidence>